<reference evidence="4" key="1">
    <citation type="submission" date="2016-10" db="EMBL/GenBank/DDBJ databases">
        <authorList>
            <person name="Varghese N."/>
            <person name="Submissions S."/>
        </authorList>
    </citation>
    <scope>NUCLEOTIDE SEQUENCE [LARGE SCALE GENOMIC DNA]</scope>
    <source>
        <strain evidence="4">DSM 3669</strain>
    </source>
</reference>
<dbReference type="RefSeq" id="WP_092487615.1">
    <property type="nucleotide sequence ID" value="NZ_FOYM01000046.1"/>
</dbReference>
<gene>
    <name evidence="3" type="ORF">SAMN05660706_1468</name>
</gene>
<dbReference type="Proteomes" id="UP000199584">
    <property type="component" value="Unassembled WGS sequence"/>
</dbReference>
<dbReference type="OrthoDB" id="1786788at2"/>
<organism evidence="3 4">
    <name type="scientific">Desulfoscipio geothermicus DSM 3669</name>
    <dbReference type="NCBI Taxonomy" id="1121426"/>
    <lineage>
        <taxon>Bacteria</taxon>
        <taxon>Bacillati</taxon>
        <taxon>Bacillota</taxon>
        <taxon>Clostridia</taxon>
        <taxon>Eubacteriales</taxon>
        <taxon>Desulfallaceae</taxon>
        <taxon>Desulfoscipio</taxon>
    </lineage>
</organism>
<dbReference type="PROSITE" id="PS50966">
    <property type="entry name" value="ZF_SWIM"/>
    <property type="match status" value="1"/>
</dbReference>
<sequence>MLRRLLGKVEDGRFGRALAGIQAGWQWECVVRCTERVEGLVLYGDKRYRVAIEQRGARCVARCSCDDAVARGVLCKHIAFAAMAELAAAAAARSAHRPLPELG</sequence>
<accession>A0A1I6EIJ9</accession>
<dbReference type="AlphaFoldDB" id="A0A1I6EIJ9"/>
<name>A0A1I6EIJ9_9FIRM</name>
<evidence type="ECO:0000313" key="4">
    <source>
        <dbReference type="Proteomes" id="UP000199584"/>
    </source>
</evidence>
<dbReference type="EMBL" id="FOYM01000046">
    <property type="protein sequence ID" value="SFR17338.1"/>
    <property type="molecule type" value="Genomic_DNA"/>
</dbReference>
<dbReference type="GO" id="GO:0008270">
    <property type="term" value="F:zinc ion binding"/>
    <property type="evidence" value="ECO:0007669"/>
    <property type="project" value="UniProtKB-KW"/>
</dbReference>
<evidence type="ECO:0000313" key="3">
    <source>
        <dbReference type="EMBL" id="SFR17338.1"/>
    </source>
</evidence>
<dbReference type="InterPro" id="IPR007527">
    <property type="entry name" value="Znf_SWIM"/>
</dbReference>
<keyword evidence="1" id="KW-0862">Zinc</keyword>
<evidence type="ECO:0000256" key="1">
    <source>
        <dbReference type="PROSITE-ProRule" id="PRU00325"/>
    </source>
</evidence>
<proteinExistence type="predicted"/>
<dbReference type="Pfam" id="PF04434">
    <property type="entry name" value="SWIM"/>
    <property type="match status" value="1"/>
</dbReference>
<keyword evidence="1" id="KW-0863">Zinc-finger</keyword>
<feature type="domain" description="SWIM-type" evidence="2">
    <location>
        <begin position="48"/>
        <end position="86"/>
    </location>
</feature>
<evidence type="ECO:0000259" key="2">
    <source>
        <dbReference type="PROSITE" id="PS50966"/>
    </source>
</evidence>
<keyword evidence="1" id="KW-0479">Metal-binding</keyword>
<keyword evidence="4" id="KW-1185">Reference proteome</keyword>
<protein>
    <recommendedName>
        <fullName evidence="2">SWIM-type domain-containing protein</fullName>
    </recommendedName>
</protein>